<organism evidence="2 3">
    <name type="scientific">Venturia nashicola</name>
    <dbReference type="NCBI Taxonomy" id="86259"/>
    <lineage>
        <taxon>Eukaryota</taxon>
        <taxon>Fungi</taxon>
        <taxon>Dikarya</taxon>
        <taxon>Ascomycota</taxon>
        <taxon>Pezizomycotina</taxon>
        <taxon>Dothideomycetes</taxon>
        <taxon>Pleosporomycetidae</taxon>
        <taxon>Venturiales</taxon>
        <taxon>Venturiaceae</taxon>
        <taxon>Venturia</taxon>
    </lineage>
</organism>
<feature type="compositionally biased region" description="Basic residues" evidence="1">
    <location>
        <begin position="29"/>
        <end position="44"/>
    </location>
</feature>
<name>A0A4Z1PTW7_9PEZI</name>
<evidence type="ECO:0000313" key="3">
    <source>
        <dbReference type="Proteomes" id="UP000298493"/>
    </source>
</evidence>
<dbReference type="AlphaFoldDB" id="A0A4Z1PTW7"/>
<comment type="caution">
    <text evidence="2">The sequence shown here is derived from an EMBL/GenBank/DDBJ whole genome shotgun (WGS) entry which is preliminary data.</text>
</comment>
<dbReference type="EMBL" id="SNSC02000001">
    <property type="protein sequence ID" value="TID27728.1"/>
    <property type="molecule type" value="Genomic_DNA"/>
</dbReference>
<feature type="region of interest" description="Disordered" evidence="1">
    <location>
        <begin position="29"/>
        <end position="52"/>
    </location>
</feature>
<proteinExistence type="predicted"/>
<accession>A0A4Z1PTW7</accession>
<evidence type="ECO:0000256" key="1">
    <source>
        <dbReference type="SAM" id="MobiDB-lite"/>
    </source>
</evidence>
<gene>
    <name evidence="2" type="ORF">E6O75_ATG00495</name>
</gene>
<keyword evidence="3" id="KW-1185">Reference proteome</keyword>
<dbReference type="Proteomes" id="UP000298493">
    <property type="component" value="Unassembled WGS sequence"/>
</dbReference>
<reference evidence="2 3" key="1">
    <citation type="submission" date="2019-04" db="EMBL/GenBank/DDBJ databases">
        <title>High contiguity whole genome sequence and gene annotation resource for two Venturia nashicola isolates.</title>
        <authorList>
            <person name="Prokchorchik M."/>
            <person name="Won K."/>
            <person name="Lee Y."/>
            <person name="Choi E.D."/>
            <person name="Segonzac C."/>
            <person name="Sohn K.H."/>
        </authorList>
    </citation>
    <scope>NUCLEOTIDE SEQUENCE [LARGE SCALE GENOMIC DNA]</scope>
    <source>
        <strain evidence="2 3">PRI2</strain>
    </source>
</reference>
<evidence type="ECO:0000313" key="2">
    <source>
        <dbReference type="EMBL" id="TID27728.1"/>
    </source>
</evidence>
<sequence>MGEVTSIRASLHYSNAGRLEMVNTAIRQRKTPKHGHLQAHRSRNRISSTPPLFAGTKGGEFYEGRTILFVTNYHLGPVTVSTTQGKVRTEEHFLRHRSGLLDKVVDLVSLTLAQRRAQERHQKPQRRRSFGR</sequence>
<protein>
    <submittedName>
        <fullName evidence="2">Uncharacterized protein</fullName>
    </submittedName>
</protein>